<dbReference type="Proteomes" id="UP001188597">
    <property type="component" value="Unassembled WGS sequence"/>
</dbReference>
<protein>
    <submittedName>
        <fullName evidence="2">Uncharacterized protein</fullName>
    </submittedName>
</protein>
<evidence type="ECO:0000256" key="1">
    <source>
        <dbReference type="SAM" id="MobiDB-lite"/>
    </source>
</evidence>
<feature type="compositionally biased region" description="Low complexity" evidence="1">
    <location>
        <begin position="217"/>
        <end position="228"/>
    </location>
</feature>
<keyword evidence="3" id="KW-1185">Reference proteome</keyword>
<organism evidence="2 3">
    <name type="scientific">Escallonia herrerae</name>
    <dbReference type="NCBI Taxonomy" id="1293975"/>
    <lineage>
        <taxon>Eukaryota</taxon>
        <taxon>Viridiplantae</taxon>
        <taxon>Streptophyta</taxon>
        <taxon>Embryophyta</taxon>
        <taxon>Tracheophyta</taxon>
        <taxon>Spermatophyta</taxon>
        <taxon>Magnoliopsida</taxon>
        <taxon>eudicotyledons</taxon>
        <taxon>Gunneridae</taxon>
        <taxon>Pentapetalae</taxon>
        <taxon>asterids</taxon>
        <taxon>campanulids</taxon>
        <taxon>Escalloniales</taxon>
        <taxon>Escalloniaceae</taxon>
        <taxon>Escallonia</taxon>
    </lineage>
</organism>
<comment type="caution">
    <text evidence="2">The sequence shown here is derived from an EMBL/GenBank/DDBJ whole genome shotgun (WGS) entry which is preliminary data.</text>
</comment>
<feature type="region of interest" description="Disordered" evidence="1">
    <location>
        <begin position="205"/>
        <end position="228"/>
    </location>
</feature>
<evidence type="ECO:0000313" key="3">
    <source>
        <dbReference type="Proteomes" id="UP001188597"/>
    </source>
</evidence>
<dbReference type="EMBL" id="JAVXUP010001378">
    <property type="protein sequence ID" value="KAK3012422.1"/>
    <property type="molecule type" value="Genomic_DNA"/>
</dbReference>
<reference evidence="2" key="1">
    <citation type="submission" date="2022-12" db="EMBL/GenBank/DDBJ databases">
        <title>Draft genome assemblies for two species of Escallonia (Escalloniales).</title>
        <authorList>
            <person name="Chanderbali A."/>
            <person name="Dervinis C."/>
            <person name="Anghel I."/>
            <person name="Soltis D."/>
            <person name="Soltis P."/>
            <person name="Zapata F."/>
        </authorList>
    </citation>
    <scope>NUCLEOTIDE SEQUENCE</scope>
    <source>
        <strain evidence="2">UCBG64.0493</strain>
        <tissue evidence="2">Leaf</tissue>
    </source>
</reference>
<evidence type="ECO:0000313" key="2">
    <source>
        <dbReference type="EMBL" id="KAK3012422.1"/>
    </source>
</evidence>
<gene>
    <name evidence="2" type="ORF">RJ639_011448</name>
</gene>
<sequence>MAAHFSSSSSLRLPLFSKTSPPVVMNASRILAAPQPFLLPDAKLPRRLIDLIKSSPVNAAAISTHKRALSHALKFRKELAFMDFTIFLEIGGGSEVTLSINFCAIHIDPVKKLDAVRKDNTKENCPANMSQGNISEEVILIAQAVFKTTVRPVSTVFLTVRITIAAALASSPDVGSSMKMMEGLATNSTAIVSLFLCSVDRPSTPGRPTSASLSGFNSTKSITSSTNI</sequence>
<proteinExistence type="predicted"/>
<name>A0AA89ARJ4_9ASTE</name>
<feature type="compositionally biased region" description="Polar residues" evidence="1">
    <location>
        <begin position="206"/>
        <end position="216"/>
    </location>
</feature>
<accession>A0AA89ARJ4</accession>
<dbReference type="AlphaFoldDB" id="A0AA89ARJ4"/>